<feature type="domain" description="Glucose/Sorbosone dehydrogenase" evidence="2">
    <location>
        <begin position="59"/>
        <end position="379"/>
    </location>
</feature>
<evidence type="ECO:0000313" key="4">
    <source>
        <dbReference type="Proteomes" id="UP000295554"/>
    </source>
</evidence>
<evidence type="ECO:0000259" key="2">
    <source>
        <dbReference type="Pfam" id="PF07995"/>
    </source>
</evidence>
<accession>A0A4R5LVZ6</accession>
<dbReference type="PROSITE" id="PS51257">
    <property type="entry name" value="PROKAR_LIPOPROTEIN"/>
    <property type="match status" value="1"/>
</dbReference>
<dbReference type="OrthoDB" id="9770043at2"/>
<feature type="chain" id="PRO_5020593356" evidence="1">
    <location>
        <begin position="25"/>
        <end position="387"/>
    </location>
</feature>
<evidence type="ECO:0000313" key="3">
    <source>
        <dbReference type="EMBL" id="TDG15602.1"/>
    </source>
</evidence>
<name>A0A4R5LVZ6_9GAMM</name>
<reference evidence="3 4" key="1">
    <citation type="submission" date="2019-03" db="EMBL/GenBank/DDBJ databases">
        <title>Seongchinamella monodicae gen. nov., sp. nov., a novel member of the Gammaproteobacteria isolated from a tidal mudflat of beach.</title>
        <authorList>
            <person name="Yang H.G."/>
            <person name="Kang J.W."/>
            <person name="Lee S.D."/>
        </authorList>
    </citation>
    <scope>NUCLEOTIDE SEQUENCE [LARGE SCALE GENOMIC DNA]</scope>
    <source>
        <strain evidence="3 4">GH4-78</strain>
    </source>
</reference>
<feature type="signal peptide" evidence="1">
    <location>
        <begin position="1"/>
        <end position="24"/>
    </location>
</feature>
<dbReference type="PANTHER" id="PTHR19328">
    <property type="entry name" value="HEDGEHOG-INTERACTING PROTEIN"/>
    <property type="match status" value="1"/>
</dbReference>
<sequence>MTPKSSPAALFVATVILLAGCSLPEPGPAVVEPVREKDASASGPGEKTRIRVVTLIEWLKEPWGMDFLPDGRILLTEKPGVMKIVTPGSWSTRDIDGLPAVANEGQGGLMDVLVHPDFERNQWVYFSYSVAVEEGLTTRVSRARLQGDRLVDRQDLFTARPAYPQRRHFGSRLLLDAGKLYITVGDRGRRAPAQDLMDHSGKVLRLTESGGIPPDNPYVGKAGARPEIYTYGHRNPQGIARHPYSGQIWVSEHGPQGGDEINILRPGANYGWPVITYGEEYGGGKIGEGTHKPGMEQPLIYYTPSLATGGIDFYTGDTYPDWKQSLLISSMRMTRINRLEVNADGSLGRETRLLGDLGMRIRDVQVGPDGLIYALADRSRLIRLEPH</sequence>
<dbReference type="InterPro" id="IPR011041">
    <property type="entry name" value="Quinoprot_gluc/sorb_DH_b-prop"/>
</dbReference>
<gene>
    <name evidence="3" type="ORF">E2F43_05075</name>
</gene>
<dbReference type="Pfam" id="PF07995">
    <property type="entry name" value="GSDH"/>
    <property type="match status" value="1"/>
</dbReference>
<dbReference type="Proteomes" id="UP000295554">
    <property type="component" value="Unassembled WGS sequence"/>
</dbReference>
<dbReference type="EMBL" id="SMSE01000001">
    <property type="protein sequence ID" value="TDG15602.1"/>
    <property type="molecule type" value="Genomic_DNA"/>
</dbReference>
<dbReference type="InterPro" id="IPR012938">
    <property type="entry name" value="Glc/Sorbosone_DH"/>
</dbReference>
<dbReference type="InterPro" id="IPR011042">
    <property type="entry name" value="6-blade_b-propeller_TolB-like"/>
</dbReference>
<evidence type="ECO:0000256" key="1">
    <source>
        <dbReference type="SAM" id="SignalP"/>
    </source>
</evidence>
<organism evidence="3 4">
    <name type="scientific">Seongchinamella unica</name>
    <dbReference type="NCBI Taxonomy" id="2547392"/>
    <lineage>
        <taxon>Bacteria</taxon>
        <taxon>Pseudomonadati</taxon>
        <taxon>Pseudomonadota</taxon>
        <taxon>Gammaproteobacteria</taxon>
        <taxon>Cellvibrionales</taxon>
        <taxon>Halieaceae</taxon>
        <taxon>Seongchinamella</taxon>
    </lineage>
</organism>
<keyword evidence="1" id="KW-0732">Signal</keyword>
<dbReference type="SUPFAM" id="SSF50952">
    <property type="entry name" value="Soluble quinoprotein glucose dehydrogenase"/>
    <property type="match status" value="1"/>
</dbReference>
<dbReference type="AlphaFoldDB" id="A0A4R5LVZ6"/>
<dbReference type="PANTHER" id="PTHR19328:SF75">
    <property type="entry name" value="ALDOSE SUGAR DEHYDROGENASE YLII"/>
    <property type="match status" value="1"/>
</dbReference>
<proteinExistence type="predicted"/>
<protein>
    <submittedName>
        <fullName evidence="3">PQQ-dependent sugar dehydrogenase</fullName>
    </submittedName>
</protein>
<dbReference type="RefSeq" id="WP_133210219.1">
    <property type="nucleotide sequence ID" value="NZ_SMSE01000001.1"/>
</dbReference>
<dbReference type="Gene3D" id="2.120.10.30">
    <property type="entry name" value="TolB, C-terminal domain"/>
    <property type="match status" value="1"/>
</dbReference>
<keyword evidence="4" id="KW-1185">Reference proteome</keyword>
<comment type="caution">
    <text evidence="3">The sequence shown here is derived from an EMBL/GenBank/DDBJ whole genome shotgun (WGS) entry which is preliminary data.</text>
</comment>